<feature type="compositionally biased region" description="Basic and acidic residues" evidence="1">
    <location>
        <begin position="636"/>
        <end position="654"/>
    </location>
</feature>
<dbReference type="Proteomes" id="UP000199727">
    <property type="component" value="Unassembled WGS sequence"/>
</dbReference>
<keyword evidence="2" id="KW-1133">Transmembrane helix</keyword>
<feature type="compositionally biased region" description="Polar residues" evidence="1">
    <location>
        <begin position="505"/>
        <end position="518"/>
    </location>
</feature>
<feature type="compositionally biased region" description="Polar residues" evidence="1">
    <location>
        <begin position="349"/>
        <end position="363"/>
    </location>
</feature>
<keyword evidence="2" id="KW-0472">Membrane</keyword>
<sequence>MRAFRIITSLALLIPPSVAETSTPNTGDQIQAFQFSFTDSTLVLPIVYTCPTPLTLTKISPTNAQTSDPSAPYTLVALVHEQLYDGAGIQYERVYSASLDMGDMSTEQTISHPWGNGTQFIACMWAANGASGGCQDLYTVVPSELTAGAYEDEYSTCRTPGVLGSWVTPSSEILDVTVKGVSGDIAINAWPPACSDLQFTPNNGTAPYTLIIAPAAHPPVNITLADGSSVNYTVRLTHGQAFMAAMYDSKGNSWVYGPLHSGQSDDLSCLAVATGQEESKAKSGYGVSILAGSVAGAFVLGAIGAGLVMWCLGRRSGPMTSPSTEDLYANPRPASYRTSSGSVFGKPLNANSTPSMDFDTPSTLYDPHLPGPSGTYPKPKISPIFNRGSPNSASTSSRDRAFPRSSVGQESMGEYINPYDLPSGYRDSITMSDLRPLGMQASENTSASATHRSPTGAGDISSHIQETSRNSRRSMPLPVAIQSPTPPSVTPRRYTSFPPRPGSYHSLNSSGGEDSGSSPVPGATPTPRMRNVYVVHSDAGDADVTIRLPEGHSHVVELPPTYRETPSPSSARDSYGHDEHSPALSRRRSIPSMPSPLQKHGSSWESDMASPPPANALELTRTRVSGFSIGSGMGEEELRARAEAAMKEKERLLP</sequence>
<gene>
    <name evidence="4" type="ORF">C361_05955</name>
</gene>
<accession>A0A854Q782</accession>
<evidence type="ECO:0000256" key="1">
    <source>
        <dbReference type="SAM" id="MobiDB-lite"/>
    </source>
</evidence>
<feature type="chain" id="PRO_5032987251" evidence="3">
    <location>
        <begin position="20"/>
        <end position="654"/>
    </location>
</feature>
<dbReference type="AlphaFoldDB" id="A0A854Q782"/>
<dbReference type="OrthoDB" id="2563021at2759"/>
<name>A0A854Q782_CRYNE</name>
<feature type="transmembrane region" description="Helical" evidence="2">
    <location>
        <begin position="289"/>
        <end position="312"/>
    </location>
</feature>
<proteinExistence type="predicted"/>
<keyword evidence="2" id="KW-0812">Transmembrane</keyword>
<reference evidence="4 5" key="1">
    <citation type="submission" date="2017-06" db="EMBL/GenBank/DDBJ databases">
        <title>Global population genomics of the pathogenic fungus Cryptococcus neoformans var. grubii.</title>
        <authorList>
            <person name="Cuomo C."/>
            <person name="Litvintseva A."/>
            <person name="Chen Y."/>
            <person name="Young S."/>
            <person name="Zeng Q."/>
            <person name="Chapman S."/>
            <person name="Gujja S."/>
            <person name="Saif S."/>
            <person name="Birren B."/>
        </authorList>
    </citation>
    <scope>NUCLEOTIDE SEQUENCE [LARGE SCALE GENOMIC DNA]</scope>
    <source>
        <strain evidence="4 5">Tu259-1</strain>
    </source>
</reference>
<organism evidence="4 5">
    <name type="scientific">Cryptococcus neoformans Tu259-1</name>
    <dbReference type="NCBI Taxonomy" id="1230072"/>
    <lineage>
        <taxon>Eukaryota</taxon>
        <taxon>Fungi</taxon>
        <taxon>Dikarya</taxon>
        <taxon>Basidiomycota</taxon>
        <taxon>Agaricomycotina</taxon>
        <taxon>Tremellomycetes</taxon>
        <taxon>Tremellales</taxon>
        <taxon>Cryptococcaceae</taxon>
        <taxon>Cryptococcus</taxon>
        <taxon>Cryptococcus neoformans species complex</taxon>
    </lineage>
</organism>
<evidence type="ECO:0000313" key="5">
    <source>
        <dbReference type="Proteomes" id="UP000199727"/>
    </source>
</evidence>
<dbReference type="EMBL" id="AMKT01000078">
    <property type="protein sequence ID" value="OXG13813.1"/>
    <property type="molecule type" value="Genomic_DNA"/>
</dbReference>
<feature type="region of interest" description="Disordered" evidence="1">
    <location>
        <begin position="321"/>
        <end position="423"/>
    </location>
</feature>
<protein>
    <submittedName>
        <fullName evidence="4">Uncharacterized protein</fullName>
    </submittedName>
</protein>
<comment type="caution">
    <text evidence="4">The sequence shown here is derived from an EMBL/GenBank/DDBJ whole genome shotgun (WGS) entry which is preliminary data.</text>
</comment>
<feature type="region of interest" description="Disordered" evidence="1">
    <location>
        <begin position="441"/>
        <end position="528"/>
    </location>
</feature>
<keyword evidence="3" id="KW-0732">Signal</keyword>
<feature type="region of interest" description="Disordered" evidence="1">
    <location>
        <begin position="549"/>
        <end position="654"/>
    </location>
</feature>
<feature type="signal peptide" evidence="3">
    <location>
        <begin position="1"/>
        <end position="19"/>
    </location>
</feature>
<evidence type="ECO:0000256" key="2">
    <source>
        <dbReference type="SAM" id="Phobius"/>
    </source>
</evidence>
<evidence type="ECO:0000313" key="4">
    <source>
        <dbReference type="EMBL" id="OXG13813.1"/>
    </source>
</evidence>
<evidence type="ECO:0000256" key="3">
    <source>
        <dbReference type="SAM" id="SignalP"/>
    </source>
</evidence>
<feature type="compositionally biased region" description="Polar residues" evidence="1">
    <location>
        <begin position="441"/>
        <end position="453"/>
    </location>
</feature>